<feature type="compositionally biased region" description="Basic and acidic residues" evidence="1">
    <location>
        <begin position="143"/>
        <end position="163"/>
    </location>
</feature>
<proteinExistence type="predicted"/>
<gene>
    <name evidence="2" type="ORF">WMY93_017613</name>
</gene>
<evidence type="ECO:0000313" key="2">
    <source>
        <dbReference type="EMBL" id="KAK7905006.1"/>
    </source>
</evidence>
<evidence type="ECO:0000313" key="3">
    <source>
        <dbReference type="Proteomes" id="UP001460270"/>
    </source>
</evidence>
<organism evidence="2 3">
    <name type="scientific">Mugilogobius chulae</name>
    <name type="common">yellowstripe goby</name>
    <dbReference type="NCBI Taxonomy" id="88201"/>
    <lineage>
        <taxon>Eukaryota</taxon>
        <taxon>Metazoa</taxon>
        <taxon>Chordata</taxon>
        <taxon>Craniata</taxon>
        <taxon>Vertebrata</taxon>
        <taxon>Euteleostomi</taxon>
        <taxon>Actinopterygii</taxon>
        <taxon>Neopterygii</taxon>
        <taxon>Teleostei</taxon>
        <taxon>Neoteleostei</taxon>
        <taxon>Acanthomorphata</taxon>
        <taxon>Gobiaria</taxon>
        <taxon>Gobiiformes</taxon>
        <taxon>Gobioidei</taxon>
        <taxon>Gobiidae</taxon>
        <taxon>Gobionellinae</taxon>
        <taxon>Mugilogobius</taxon>
    </lineage>
</organism>
<accession>A0AAW0P0A0</accession>
<evidence type="ECO:0000256" key="1">
    <source>
        <dbReference type="SAM" id="MobiDB-lite"/>
    </source>
</evidence>
<feature type="compositionally biased region" description="Basic and acidic residues" evidence="1">
    <location>
        <begin position="64"/>
        <end position="76"/>
    </location>
</feature>
<feature type="compositionally biased region" description="Basic and acidic residues" evidence="1">
    <location>
        <begin position="17"/>
        <end position="30"/>
    </location>
</feature>
<name>A0AAW0P0A0_9GOBI</name>
<reference evidence="3" key="1">
    <citation type="submission" date="2024-04" db="EMBL/GenBank/DDBJ databases">
        <title>Salinicola lusitanus LLJ914,a marine bacterium isolated from the Okinawa Trough.</title>
        <authorList>
            <person name="Li J."/>
        </authorList>
    </citation>
    <scope>NUCLEOTIDE SEQUENCE [LARGE SCALE GENOMIC DNA]</scope>
</reference>
<sequence length="163" mass="17657">MDNNITHKKIDSSASRGSEKKVRFSDELKQESAASLEPAISESRSSQSMKGSSPKKKKSQVHKTTMDSSRHQESGRESPPAPLTELKENECTKKGIVCPSDNSTKTKSEKADPPVEVGKCSMTSTNTEELIDSGLSVLSMESGEPHQAHSTSSDKAREHGKIV</sequence>
<dbReference type="EMBL" id="JBBPFD010000012">
    <property type="protein sequence ID" value="KAK7905006.1"/>
    <property type="molecule type" value="Genomic_DNA"/>
</dbReference>
<dbReference type="Proteomes" id="UP001460270">
    <property type="component" value="Unassembled WGS sequence"/>
</dbReference>
<feature type="region of interest" description="Disordered" evidence="1">
    <location>
        <begin position="1"/>
        <end position="163"/>
    </location>
</feature>
<comment type="caution">
    <text evidence="2">The sequence shown here is derived from an EMBL/GenBank/DDBJ whole genome shotgun (WGS) entry which is preliminary data.</text>
</comment>
<dbReference type="AlphaFoldDB" id="A0AAW0P0A0"/>
<protein>
    <submittedName>
        <fullName evidence="2">Uncharacterized protein</fullName>
    </submittedName>
</protein>
<feature type="compositionally biased region" description="Basic and acidic residues" evidence="1">
    <location>
        <begin position="104"/>
        <end position="113"/>
    </location>
</feature>
<keyword evidence="3" id="KW-1185">Reference proteome</keyword>
<feature type="compositionally biased region" description="Low complexity" evidence="1">
    <location>
        <begin position="41"/>
        <end position="52"/>
    </location>
</feature>